<comment type="cofactor">
    <cofactor evidence="1">
        <name>heme b</name>
        <dbReference type="ChEBI" id="CHEBI:60344"/>
    </cofactor>
</comment>
<keyword evidence="6" id="KW-0479">Metal-binding</keyword>
<feature type="transmembrane region" description="Helical" evidence="11">
    <location>
        <begin position="178"/>
        <end position="198"/>
    </location>
</feature>
<dbReference type="GO" id="GO:0016491">
    <property type="term" value="F:oxidoreductase activity"/>
    <property type="evidence" value="ECO:0007669"/>
    <property type="project" value="InterPro"/>
</dbReference>
<dbReference type="EMBL" id="BTSY01000002">
    <property type="protein sequence ID" value="GMT12658.1"/>
    <property type="molecule type" value="Genomic_DNA"/>
</dbReference>
<dbReference type="Proteomes" id="UP001432322">
    <property type="component" value="Unassembled WGS sequence"/>
</dbReference>
<keyword evidence="5 11" id="KW-0812">Transmembrane</keyword>
<dbReference type="GO" id="GO:0016020">
    <property type="term" value="C:membrane"/>
    <property type="evidence" value="ECO:0007669"/>
    <property type="project" value="UniProtKB-SubCell"/>
</dbReference>
<dbReference type="InterPro" id="IPR043205">
    <property type="entry name" value="CYB561/CYBRD1-like"/>
</dbReference>
<feature type="transmembrane region" description="Helical" evidence="11">
    <location>
        <begin position="66"/>
        <end position="89"/>
    </location>
</feature>
<comment type="subcellular location">
    <subcellularLocation>
        <location evidence="2">Membrane</location>
        <topology evidence="2">Multi-pass membrane protein</topology>
    </subcellularLocation>
</comment>
<sequence length="257" mass="28890">LYSFTLIPSLSLTTEMVKLSLIYFDFFLVVNQFFGFLLVGIAGFFFNTIDKGWQWSDAGKGNMGNLNLHAMFMTTGFVFLQGEALLSYRMYRRDAKLISKFMHFILHSMALGLAGCGLYSAIRHKETHNVAQFQTVHSWLGLALLGAYVVQYAFGLINFGLGIMPAKTRASFLPLHRIIGCIIFGVTSAQALLGQITYTNFATNLPEFNCYKTLSCLNHLDWVYNSQVISLVIYSISLLVLVTPSAWKRAKTIDELE</sequence>
<comment type="caution">
    <text evidence="14">The sequence shown here is derived from an EMBL/GenBank/DDBJ whole genome shotgun (WGS) entry which is preliminary data.</text>
</comment>
<evidence type="ECO:0000256" key="2">
    <source>
        <dbReference type="ARBA" id="ARBA00004141"/>
    </source>
</evidence>
<dbReference type="EMBL" id="BTSY01000001">
    <property type="protein sequence ID" value="GMT10662.1"/>
    <property type="molecule type" value="Genomic_DNA"/>
</dbReference>
<keyword evidence="9" id="KW-0408">Iron</keyword>
<evidence type="ECO:0000256" key="5">
    <source>
        <dbReference type="ARBA" id="ARBA00022692"/>
    </source>
</evidence>
<dbReference type="PANTHER" id="PTHR10106:SF50">
    <property type="entry name" value="CYTOCHROME B561 DOMAIN-CONTAINING PROTEIN"/>
    <property type="match status" value="1"/>
</dbReference>
<feature type="transmembrane region" description="Helical" evidence="11">
    <location>
        <begin position="101"/>
        <end position="122"/>
    </location>
</feature>
<name>A0AAV5V2Q8_9BILA</name>
<evidence type="ECO:0000256" key="3">
    <source>
        <dbReference type="ARBA" id="ARBA00022448"/>
    </source>
</evidence>
<evidence type="ECO:0000256" key="6">
    <source>
        <dbReference type="ARBA" id="ARBA00022723"/>
    </source>
</evidence>
<evidence type="ECO:0000256" key="9">
    <source>
        <dbReference type="ARBA" id="ARBA00023004"/>
    </source>
</evidence>
<dbReference type="PROSITE" id="PS50939">
    <property type="entry name" value="CYTOCHROME_B561"/>
    <property type="match status" value="1"/>
</dbReference>
<keyword evidence="4" id="KW-0349">Heme</keyword>
<keyword evidence="8 11" id="KW-1133">Transmembrane helix</keyword>
<evidence type="ECO:0000256" key="7">
    <source>
        <dbReference type="ARBA" id="ARBA00022982"/>
    </source>
</evidence>
<gene>
    <name evidence="13" type="ORF">PFISCL1PPCAC_1959</name>
    <name evidence="14" type="ORF">PFISCL1PPCAC_3955</name>
</gene>
<keyword evidence="10 11" id="KW-0472">Membrane</keyword>
<evidence type="ECO:0000256" key="11">
    <source>
        <dbReference type="SAM" id="Phobius"/>
    </source>
</evidence>
<evidence type="ECO:0000256" key="1">
    <source>
        <dbReference type="ARBA" id="ARBA00001970"/>
    </source>
</evidence>
<keyword evidence="15" id="KW-1185">Reference proteome</keyword>
<feature type="transmembrane region" description="Helical" evidence="11">
    <location>
        <begin position="21"/>
        <end position="46"/>
    </location>
</feature>
<dbReference type="SMART" id="SM00665">
    <property type="entry name" value="B561"/>
    <property type="match status" value="1"/>
</dbReference>
<evidence type="ECO:0000256" key="8">
    <source>
        <dbReference type="ARBA" id="ARBA00022989"/>
    </source>
</evidence>
<organism evidence="14 15">
    <name type="scientific">Pristionchus fissidentatus</name>
    <dbReference type="NCBI Taxonomy" id="1538716"/>
    <lineage>
        <taxon>Eukaryota</taxon>
        <taxon>Metazoa</taxon>
        <taxon>Ecdysozoa</taxon>
        <taxon>Nematoda</taxon>
        <taxon>Chromadorea</taxon>
        <taxon>Rhabditida</taxon>
        <taxon>Rhabditina</taxon>
        <taxon>Diplogasteromorpha</taxon>
        <taxon>Diplogasteroidea</taxon>
        <taxon>Neodiplogasteridae</taxon>
        <taxon>Pristionchus</taxon>
    </lineage>
</organism>
<dbReference type="GO" id="GO:0046872">
    <property type="term" value="F:metal ion binding"/>
    <property type="evidence" value="ECO:0007669"/>
    <property type="project" value="UniProtKB-KW"/>
</dbReference>
<evidence type="ECO:0000313" key="15">
    <source>
        <dbReference type="Proteomes" id="UP001432322"/>
    </source>
</evidence>
<proteinExistence type="predicted"/>
<evidence type="ECO:0000313" key="13">
    <source>
        <dbReference type="EMBL" id="GMT10662.1"/>
    </source>
</evidence>
<reference evidence="14" key="1">
    <citation type="submission" date="2023-10" db="EMBL/GenBank/DDBJ databases">
        <title>Genome assembly of Pristionchus species.</title>
        <authorList>
            <person name="Yoshida K."/>
            <person name="Sommer R.J."/>
        </authorList>
    </citation>
    <scope>NUCLEOTIDE SEQUENCE</scope>
    <source>
        <strain evidence="14">RS5133</strain>
    </source>
</reference>
<feature type="non-terminal residue" evidence="14">
    <location>
        <position position="1"/>
    </location>
</feature>
<protein>
    <recommendedName>
        <fullName evidence="12">Cytochrome b561 domain-containing protein</fullName>
    </recommendedName>
</protein>
<dbReference type="InterPro" id="IPR006593">
    <property type="entry name" value="Cyt_b561/ferric_Rdtase_TM"/>
</dbReference>
<feature type="domain" description="Cytochrome b561" evidence="12">
    <location>
        <begin position="30"/>
        <end position="233"/>
    </location>
</feature>
<dbReference type="CDD" id="cd08554">
    <property type="entry name" value="Cyt_b561"/>
    <property type="match status" value="1"/>
</dbReference>
<dbReference type="Pfam" id="PF03188">
    <property type="entry name" value="Cytochrom_B561"/>
    <property type="match status" value="1"/>
</dbReference>
<feature type="transmembrane region" description="Helical" evidence="11">
    <location>
        <begin position="142"/>
        <end position="166"/>
    </location>
</feature>
<dbReference type="AlphaFoldDB" id="A0AAV5V2Q8"/>
<evidence type="ECO:0000256" key="10">
    <source>
        <dbReference type="ARBA" id="ARBA00023136"/>
    </source>
</evidence>
<keyword evidence="7" id="KW-0249">Electron transport</keyword>
<accession>A0AAV5V2Q8</accession>
<dbReference type="PANTHER" id="PTHR10106">
    <property type="entry name" value="CYTOCHROME B561-RELATED"/>
    <property type="match status" value="1"/>
</dbReference>
<dbReference type="Gene3D" id="1.20.120.1770">
    <property type="match status" value="1"/>
</dbReference>
<evidence type="ECO:0000259" key="12">
    <source>
        <dbReference type="PROSITE" id="PS50939"/>
    </source>
</evidence>
<evidence type="ECO:0000313" key="14">
    <source>
        <dbReference type="EMBL" id="GMT12658.1"/>
    </source>
</evidence>
<evidence type="ECO:0000256" key="4">
    <source>
        <dbReference type="ARBA" id="ARBA00022617"/>
    </source>
</evidence>
<keyword evidence="3" id="KW-0813">Transport</keyword>
<feature type="transmembrane region" description="Helical" evidence="11">
    <location>
        <begin position="222"/>
        <end position="242"/>
    </location>
</feature>